<feature type="compositionally biased region" description="Basic and acidic residues" evidence="1">
    <location>
        <begin position="217"/>
        <end position="238"/>
    </location>
</feature>
<dbReference type="AlphaFoldDB" id="A0A812UCD1"/>
<feature type="region of interest" description="Disordered" evidence="1">
    <location>
        <begin position="250"/>
        <end position="286"/>
    </location>
</feature>
<keyword evidence="3" id="KW-1185">Reference proteome</keyword>
<dbReference type="EMBL" id="CAJNDS010002712">
    <property type="protein sequence ID" value="CAE7570425.1"/>
    <property type="molecule type" value="Genomic_DNA"/>
</dbReference>
<feature type="region of interest" description="Disordered" evidence="1">
    <location>
        <begin position="199"/>
        <end position="238"/>
    </location>
</feature>
<organism evidence="2 3">
    <name type="scientific">Symbiodinium natans</name>
    <dbReference type="NCBI Taxonomy" id="878477"/>
    <lineage>
        <taxon>Eukaryota</taxon>
        <taxon>Sar</taxon>
        <taxon>Alveolata</taxon>
        <taxon>Dinophyceae</taxon>
        <taxon>Suessiales</taxon>
        <taxon>Symbiodiniaceae</taxon>
        <taxon>Symbiodinium</taxon>
    </lineage>
</organism>
<reference evidence="2" key="1">
    <citation type="submission" date="2021-02" db="EMBL/GenBank/DDBJ databases">
        <authorList>
            <person name="Dougan E. K."/>
            <person name="Rhodes N."/>
            <person name="Thang M."/>
            <person name="Chan C."/>
        </authorList>
    </citation>
    <scope>NUCLEOTIDE SEQUENCE</scope>
</reference>
<evidence type="ECO:0000313" key="2">
    <source>
        <dbReference type="EMBL" id="CAE7570425.1"/>
    </source>
</evidence>
<dbReference type="OrthoDB" id="430344at2759"/>
<proteinExistence type="predicted"/>
<sequence length="286" mass="31168">MADDTAAEVTFEVSLLSGTAASIACPGDASLGSLQREIGMKLGLLKGDEMPSLFFLPSRGEGGQEPLQETITARELANQSIIAGVNAEPGWCSNKSFKKFWVHGRRGGMEEDSADVVVKLHAGGIFSYWAQYHSHDAECGFNYDQTIEASGTWRLNRRASKDKGELEEVICLEGTATKKTAEQHRPTRYSYYDYDDDYASSSGSEHTDDSEGEEEPPTPKKKDEDKETLPMPKNKDETVTVEFLHSIAKADLLTPDTGMHKRGGWTVTDLPPEPKPGTDAGATTSG</sequence>
<protein>
    <submittedName>
        <fullName evidence="2">Uncharacterized protein</fullName>
    </submittedName>
</protein>
<evidence type="ECO:0000313" key="3">
    <source>
        <dbReference type="Proteomes" id="UP000604046"/>
    </source>
</evidence>
<accession>A0A812UCD1</accession>
<evidence type="ECO:0000256" key="1">
    <source>
        <dbReference type="SAM" id="MobiDB-lite"/>
    </source>
</evidence>
<dbReference type="Proteomes" id="UP000604046">
    <property type="component" value="Unassembled WGS sequence"/>
</dbReference>
<comment type="caution">
    <text evidence="2">The sequence shown here is derived from an EMBL/GenBank/DDBJ whole genome shotgun (WGS) entry which is preliminary data.</text>
</comment>
<name>A0A812UCD1_9DINO</name>
<gene>
    <name evidence="2" type="ORF">SNAT2548_LOCUS32467</name>
</gene>